<organism evidence="1 2">
    <name type="scientific">Geodia barretti</name>
    <name type="common">Barrett's horny sponge</name>
    <dbReference type="NCBI Taxonomy" id="519541"/>
    <lineage>
        <taxon>Eukaryota</taxon>
        <taxon>Metazoa</taxon>
        <taxon>Porifera</taxon>
        <taxon>Demospongiae</taxon>
        <taxon>Heteroscleromorpha</taxon>
        <taxon>Tetractinellida</taxon>
        <taxon>Astrophorina</taxon>
        <taxon>Geodiidae</taxon>
        <taxon>Geodia</taxon>
    </lineage>
</organism>
<gene>
    <name evidence="1" type="ORF">GBAR_LOCUS17187</name>
</gene>
<name>A0AA35WRP2_GEOBA</name>
<evidence type="ECO:0000313" key="2">
    <source>
        <dbReference type="Proteomes" id="UP001174909"/>
    </source>
</evidence>
<reference evidence="1" key="1">
    <citation type="submission" date="2023-03" db="EMBL/GenBank/DDBJ databases">
        <authorList>
            <person name="Steffen K."/>
            <person name="Cardenas P."/>
        </authorList>
    </citation>
    <scope>NUCLEOTIDE SEQUENCE</scope>
</reference>
<dbReference type="EMBL" id="CASHTH010002470">
    <property type="protein sequence ID" value="CAI8030309.1"/>
    <property type="molecule type" value="Genomic_DNA"/>
</dbReference>
<evidence type="ECO:0000313" key="1">
    <source>
        <dbReference type="EMBL" id="CAI8030309.1"/>
    </source>
</evidence>
<sequence>TLDDRADLSHGLSVSIAGLLLESNKDNINNDGFCILKVMHRPTSSSIPLFLPLLLSLLSLPHITSAGGSVSPGDFNPACNTAVASLPERQDTFAFLDAYDSSSDTSTV</sequence>
<accession>A0AA35WRP2</accession>
<dbReference type="AlphaFoldDB" id="A0AA35WRP2"/>
<proteinExistence type="predicted"/>
<protein>
    <submittedName>
        <fullName evidence="1">Uncharacterized protein</fullName>
    </submittedName>
</protein>
<keyword evidence="2" id="KW-1185">Reference proteome</keyword>
<comment type="caution">
    <text evidence="1">The sequence shown here is derived from an EMBL/GenBank/DDBJ whole genome shotgun (WGS) entry which is preliminary data.</text>
</comment>
<dbReference type="Proteomes" id="UP001174909">
    <property type="component" value="Unassembled WGS sequence"/>
</dbReference>
<feature type="non-terminal residue" evidence="1">
    <location>
        <position position="1"/>
    </location>
</feature>
<feature type="non-terminal residue" evidence="1">
    <location>
        <position position="108"/>
    </location>
</feature>